<keyword evidence="4" id="KW-1278">Translocase</keyword>
<name>A0A5J5H925_9BACI</name>
<dbReference type="FunFam" id="3.40.50.300:FF:000134">
    <property type="entry name" value="Iron-enterobactin ABC transporter ATP-binding protein"/>
    <property type="match status" value="1"/>
</dbReference>
<evidence type="ECO:0000256" key="3">
    <source>
        <dbReference type="ARBA" id="ARBA00022840"/>
    </source>
</evidence>
<dbReference type="InterPro" id="IPR017871">
    <property type="entry name" value="ABC_transporter-like_CS"/>
</dbReference>
<dbReference type="GO" id="GO:0016887">
    <property type="term" value="F:ATP hydrolysis activity"/>
    <property type="evidence" value="ECO:0007669"/>
    <property type="project" value="InterPro"/>
</dbReference>
<dbReference type="Pfam" id="PF01955">
    <property type="entry name" value="CbiZ"/>
    <property type="match status" value="1"/>
</dbReference>
<feature type="domain" description="ABC transporter" evidence="5">
    <location>
        <begin position="2"/>
        <end position="239"/>
    </location>
</feature>
<accession>A0A5J5H925</accession>
<dbReference type="InterPro" id="IPR003593">
    <property type="entry name" value="AAA+_ATPase"/>
</dbReference>
<protein>
    <submittedName>
        <fullName evidence="6">ATP-binding cassette domain-containing protein</fullName>
    </submittedName>
</protein>
<reference evidence="6 7" key="1">
    <citation type="submission" date="2019-09" db="EMBL/GenBank/DDBJ databases">
        <title>Whole genome sequences of isolates from the Mars Exploration Rovers.</title>
        <authorList>
            <person name="Seuylemezian A."/>
            <person name="Vaishampayan P."/>
        </authorList>
    </citation>
    <scope>NUCLEOTIDE SEQUENCE [LARGE SCALE GENOMIC DNA]</scope>
    <source>
        <strain evidence="6 7">MER_TA_151</strain>
    </source>
</reference>
<dbReference type="InterPro" id="IPR027417">
    <property type="entry name" value="P-loop_NTPase"/>
</dbReference>
<dbReference type="PANTHER" id="PTHR42794:SF1">
    <property type="entry name" value="HEMIN IMPORT ATP-BINDING PROTEIN HMUV"/>
    <property type="match status" value="1"/>
</dbReference>
<dbReference type="CDD" id="cd03214">
    <property type="entry name" value="ABC_Iron-Siderophores_B12_Hemin"/>
    <property type="match status" value="1"/>
</dbReference>
<comment type="caution">
    <text evidence="6">The sequence shown here is derived from an EMBL/GenBank/DDBJ whole genome shotgun (WGS) entry which is preliminary data.</text>
</comment>
<dbReference type="PANTHER" id="PTHR42794">
    <property type="entry name" value="HEMIN IMPORT ATP-BINDING PROTEIN HMUV"/>
    <property type="match status" value="1"/>
</dbReference>
<dbReference type="Proteomes" id="UP000326671">
    <property type="component" value="Unassembled WGS sequence"/>
</dbReference>
<proteinExistence type="predicted"/>
<evidence type="ECO:0000256" key="2">
    <source>
        <dbReference type="ARBA" id="ARBA00022741"/>
    </source>
</evidence>
<keyword evidence="7" id="KW-1185">Reference proteome</keyword>
<gene>
    <name evidence="6" type="ORF">F4V44_21685</name>
</gene>
<dbReference type="GO" id="GO:0005524">
    <property type="term" value="F:ATP binding"/>
    <property type="evidence" value="ECO:0007669"/>
    <property type="project" value="UniProtKB-KW"/>
</dbReference>
<dbReference type="InterPro" id="IPR003439">
    <property type="entry name" value="ABC_transporter-like_ATP-bd"/>
</dbReference>
<dbReference type="OrthoDB" id="9787851at2"/>
<dbReference type="PROSITE" id="PS50893">
    <property type="entry name" value="ABC_TRANSPORTER_2"/>
    <property type="match status" value="1"/>
</dbReference>
<dbReference type="RefSeq" id="WP_150442092.1">
    <property type="nucleotide sequence ID" value="NZ_VYKL01000037.1"/>
</dbReference>
<dbReference type="EMBL" id="VYKL01000037">
    <property type="protein sequence ID" value="KAA9017080.1"/>
    <property type="molecule type" value="Genomic_DNA"/>
</dbReference>
<evidence type="ECO:0000259" key="5">
    <source>
        <dbReference type="PROSITE" id="PS50893"/>
    </source>
</evidence>
<dbReference type="AlphaFoldDB" id="A0A5J5H925"/>
<evidence type="ECO:0000313" key="7">
    <source>
        <dbReference type="Proteomes" id="UP000326671"/>
    </source>
</evidence>
<dbReference type="SUPFAM" id="SSF52540">
    <property type="entry name" value="P-loop containing nucleoside triphosphate hydrolases"/>
    <property type="match status" value="1"/>
</dbReference>
<keyword evidence="3 6" id="KW-0067">ATP-binding</keyword>
<evidence type="ECO:0000256" key="1">
    <source>
        <dbReference type="ARBA" id="ARBA00022448"/>
    </source>
</evidence>
<keyword evidence="1" id="KW-0813">Transport</keyword>
<keyword evidence="2" id="KW-0547">Nucleotide-binding</keyword>
<evidence type="ECO:0000313" key="6">
    <source>
        <dbReference type="EMBL" id="KAA9017080.1"/>
    </source>
</evidence>
<dbReference type="Gene3D" id="3.40.50.300">
    <property type="entry name" value="P-loop containing nucleotide triphosphate hydrolases"/>
    <property type="match status" value="1"/>
</dbReference>
<dbReference type="SMART" id="SM00382">
    <property type="entry name" value="AAA"/>
    <property type="match status" value="1"/>
</dbReference>
<sequence>MLEIEQLYGGYNDTAVLANVSFQVRKGELFGILGPNGSGKTTLLKMISGILPYNRGNILLKGQHLKKYSTKQLAKVIAVLSQHSSEAFSYSVRETVSLGRYAHQSGFFNEWSKEDEAIVQDVMSWTGVASFQDQPTHLLSGGERQRVFLAQALAQEPEILLLDEPTNHLDLTYQKELLDLLKKWTREKGLTVVSIFHDLNLAGLYCDRLLLLENGEVNRYDTPNEVLKQETIENVYHTEIRKHPHPIVPAPQVVLLPESYYQNRKDMKITTENLTVSQEFISLIAPMSLRTMSSGVTGSGMGWYHTFVNRHVDKDYNCSNPREEMSEFLKANGFEPSETVGMMTAVYTEDVVYRLYEGAGFSLLVIVTAGVGNAVDVSKSHEQCGILTPGTINTWLFVNGELTEEAFIQSVVTATEAKVKVMHDMDIKDVNTGTIATGTSTDSILIAATQKGKLLEYAGSIAPLGKLIGKGVYECTKEAIVKSKERREKAYAD</sequence>
<evidence type="ECO:0000256" key="4">
    <source>
        <dbReference type="ARBA" id="ARBA00022967"/>
    </source>
</evidence>
<dbReference type="InterPro" id="IPR002808">
    <property type="entry name" value="AdoCbi_amidolase"/>
</dbReference>
<dbReference type="Pfam" id="PF00005">
    <property type="entry name" value="ABC_tran"/>
    <property type="match status" value="1"/>
</dbReference>
<dbReference type="PROSITE" id="PS00211">
    <property type="entry name" value="ABC_TRANSPORTER_1"/>
    <property type="match status" value="1"/>
</dbReference>
<organism evidence="6 7">
    <name type="scientific">Niallia endozanthoxylica</name>
    <dbReference type="NCBI Taxonomy" id="2036016"/>
    <lineage>
        <taxon>Bacteria</taxon>
        <taxon>Bacillati</taxon>
        <taxon>Bacillota</taxon>
        <taxon>Bacilli</taxon>
        <taxon>Bacillales</taxon>
        <taxon>Bacillaceae</taxon>
        <taxon>Niallia</taxon>
    </lineage>
</organism>